<evidence type="ECO:0000256" key="1">
    <source>
        <dbReference type="ARBA" id="ARBA00022490"/>
    </source>
</evidence>
<dbReference type="InterPro" id="IPR014777">
    <property type="entry name" value="4pyrrole_Mease_sub1"/>
</dbReference>
<evidence type="ECO:0000256" key="2">
    <source>
        <dbReference type="ARBA" id="ARBA00022552"/>
    </source>
</evidence>
<organism evidence="7 8">
    <name type="scientific">Taishania pollutisoli</name>
    <dbReference type="NCBI Taxonomy" id="2766479"/>
    <lineage>
        <taxon>Bacteria</taxon>
        <taxon>Pseudomonadati</taxon>
        <taxon>Bacteroidota</taxon>
        <taxon>Flavobacteriia</taxon>
        <taxon>Flavobacteriales</taxon>
        <taxon>Crocinitomicaceae</taxon>
        <taxon>Taishania</taxon>
    </lineage>
</organism>
<dbReference type="CDD" id="cd11649">
    <property type="entry name" value="RsmI_like"/>
    <property type="match status" value="1"/>
</dbReference>
<dbReference type="GO" id="GO:0032259">
    <property type="term" value="P:methylation"/>
    <property type="evidence" value="ECO:0007669"/>
    <property type="project" value="UniProtKB-KW"/>
</dbReference>
<evidence type="ECO:0000256" key="4">
    <source>
        <dbReference type="ARBA" id="ARBA00022679"/>
    </source>
</evidence>
<reference evidence="7" key="1">
    <citation type="submission" date="2020-09" db="EMBL/GenBank/DDBJ databases">
        <title>Taishania pollutisoli gen. nov., sp. nov., Isolated from Tetrabromobisphenol A-Contaminated Soil.</title>
        <authorList>
            <person name="Chen Q."/>
        </authorList>
    </citation>
    <scope>NUCLEOTIDE SEQUENCE</scope>
    <source>
        <strain evidence="7">CZZ-1</strain>
    </source>
</reference>
<dbReference type="Gene3D" id="3.30.950.10">
    <property type="entry name" value="Methyltransferase, Cobalt-precorrin-4 Transmethylase, Domain 2"/>
    <property type="match status" value="1"/>
</dbReference>
<sequence>MAGKVYMIPTTLGGEQINDVIPESVQRLIVGLRHFIVEDIKSARRYLRRIDRDFPIDDSTFFELNKRTDVKDLSRFLKPATEGFSIGVISEAGCPGVADPGAEIVAIAHEKGIRVAPLVGPSSILLALMGSGFSGQEFTFHGYLPKDRKERVKRLKDFEADTRRSGHTHLFMDTPFRNMNVLDDLLNELADTTQLCIASNITLPDESVWTMSVEKWREKAYDLSKKPAMFLIGK</sequence>
<dbReference type="InterPro" id="IPR008189">
    <property type="entry name" value="rRNA_ssu_MeTfrase_I"/>
</dbReference>
<feature type="domain" description="Tetrapyrrole methylase" evidence="6">
    <location>
        <begin position="77"/>
        <end position="214"/>
    </location>
</feature>
<comment type="caution">
    <text evidence="7">The sequence shown here is derived from an EMBL/GenBank/DDBJ whole genome shotgun (WGS) entry which is preliminary data.</text>
</comment>
<accession>A0A8J6U2Q1</accession>
<evidence type="ECO:0000256" key="5">
    <source>
        <dbReference type="ARBA" id="ARBA00022691"/>
    </source>
</evidence>
<evidence type="ECO:0000313" key="7">
    <source>
        <dbReference type="EMBL" id="MBC9813495.1"/>
    </source>
</evidence>
<evidence type="ECO:0000313" key="8">
    <source>
        <dbReference type="Proteomes" id="UP000652681"/>
    </source>
</evidence>
<dbReference type="InterPro" id="IPR035996">
    <property type="entry name" value="4pyrrol_Methylase_sf"/>
</dbReference>
<dbReference type="PANTHER" id="PTHR46111:SF2">
    <property type="entry name" value="SAM-DEPENDENT METHYLTRANSFERASE"/>
    <property type="match status" value="1"/>
</dbReference>
<dbReference type="GO" id="GO:0006364">
    <property type="term" value="P:rRNA processing"/>
    <property type="evidence" value="ECO:0007669"/>
    <property type="project" value="UniProtKB-KW"/>
</dbReference>
<keyword evidence="3 7" id="KW-0489">Methyltransferase</keyword>
<protein>
    <submittedName>
        <fullName evidence="7">SAM-dependent methyltransferase</fullName>
    </submittedName>
</protein>
<dbReference type="SUPFAM" id="SSF53790">
    <property type="entry name" value="Tetrapyrrole methylase"/>
    <property type="match status" value="1"/>
</dbReference>
<keyword evidence="8" id="KW-1185">Reference proteome</keyword>
<evidence type="ECO:0000259" key="6">
    <source>
        <dbReference type="Pfam" id="PF00590"/>
    </source>
</evidence>
<evidence type="ECO:0000256" key="3">
    <source>
        <dbReference type="ARBA" id="ARBA00022603"/>
    </source>
</evidence>
<proteinExistence type="predicted"/>
<dbReference type="GO" id="GO:0008168">
    <property type="term" value="F:methyltransferase activity"/>
    <property type="evidence" value="ECO:0007669"/>
    <property type="project" value="UniProtKB-KW"/>
</dbReference>
<keyword evidence="5" id="KW-0949">S-adenosyl-L-methionine</keyword>
<dbReference type="Proteomes" id="UP000652681">
    <property type="component" value="Unassembled WGS sequence"/>
</dbReference>
<dbReference type="AlphaFoldDB" id="A0A8J6U2Q1"/>
<name>A0A8J6U2Q1_9FLAO</name>
<keyword evidence="2" id="KW-0698">rRNA processing</keyword>
<gene>
    <name evidence="7" type="ORF">H9Y05_13540</name>
</gene>
<dbReference type="Gene3D" id="3.40.1010.10">
    <property type="entry name" value="Cobalt-precorrin-4 Transmethylase, Domain 1"/>
    <property type="match status" value="1"/>
</dbReference>
<dbReference type="RefSeq" id="WP_163491614.1">
    <property type="nucleotide sequence ID" value="NZ_JACVEL010000011.1"/>
</dbReference>
<keyword evidence="1" id="KW-0963">Cytoplasm</keyword>
<dbReference type="InterPro" id="IPR000878">
    <property type="entry name" value="4pyrrol_Mease"/>
</dbReference>
<dbReference type="EMBL" id="JACVEL010000011">
    <property type="protein sequence ID" value="MBC9813495.1"/>
    <property type="molecule type" value="Genomic_DNA"/>
</dbReference>
<keyword evidence="4" id="KW-0808">Transferase</keyword>
<dbReference type="InterPro" id="IPR014776">
    <property type="entry name" value="4pyrrole_Mease_sub2"/>
</dbReference>
<dbReference type="Pfam" id="PF00590">
    <property type="entry name" value="TP_methylase"/>
    <property type="match status" value="1"/>
</dbReference>
<dbReference type="PANTHER" id="PTHR46111">
    <property type="entry name" value="RIBOSOMAL RNA SMALL SUBUNIT METHYLTRANSFERASE I"/>
    <property type="match status" value="1"/>
</dbReference>
<dbReference type="PIRSF" id="PIRSF005917">
    <property type="entry name" value="MTase_YraL"/>
    <property type="match status" value="1"/>
</dbReference>